<dbReference type="RefSeq" id="XP_002114555.1">
    <property type="nucleotide sequence ID" value="XM_002114519.1"/>
</dbReference>
<dbReference type="OMA" id="AQVQCFA"/>
<dbReference type="PhylomeDB" id="B3S2W2"/>
<name>B3S2W2_TRIAD</name>
<dbReference type="KEGG" id="tad:TRIADDRAFT_28263"/>
<dbReference type="PANTHER" id="PTHR10224">
    <property type="entry name" value="ES1 PROTEIN HOMOLOG, MITOCHONDRIAL"/>
    <property type="match status" value="1"/>
</dbReference>
<accession>B3S2W2</accession>
<dbReference type="SUPFAM" id="SSF52317">
    <property type="entry name" value="Class I glutamine amidotransferase-like"/>
    <property type="match status" value="1"/>
</dbReference>
<dbReference type="OrthoDB" id="543156at2759"/>
<dbReference type="CTD" id="6755938"/>
<dbReference type="Gene3D" id="3.40.50.880">
    <property type="match status" value="1"/>
</dbReference>
<evidence type="ECO:0000313" key="1">
    <source>
        <dbReference type="EMBL" id="EDV22689.1"/>
    </source>
</evidence>
<dbReference type="NCBIfam" id="NF008747">
    <property type="entry name" value="PRK11780.1"/>
    <property type="match status" value="1"/>
</dbReference>
<protein>
    <recommendedName>
        <fullName evidence="3">DJ-1/PfpI domain-containing protein</fullName>
    </recommendedName>
</protein>
<dbReference type="FunCoup" id="B3S2W2">
    <property type="interactions" value="177"/>
</dbReference>
<dbReference type="AlphaFoldDB" id="B3S2W2"/>
<dbReference type="PANTHER" id="PTHR10224:SF17">
    <property type="entry name" value="DJ-1_PFPI DOMAIN-CONTAINING PROTEIN"/>
    <property type="match status" value="1"/>
</dbReference>
<evidence type="ECO:0008006" key="3">
    <source>
        <dbReference type="Google" id="ProtNLM"/>
    </source>
</evidence>
<organism evidence="1 2">
    <name type="scientific">Trichoplax adhaerens</name>
    <name type="common">Trichoplax reptans</name>
    <dbReference type="NCBI Taxonomy" id="10228"/>
    <lineage>
        <taxon>Eukaryota</taxon>
        <taxon>Metazoa</taxon>
        <taxon>Placozoa</taxon>
        <taxon>Uniplacotomia</taxon>
        <taxon>Trichoplacea</taxon>
        <taxon>Trichoplacidae</taxon>
        <taxon>Trichoplax</taxon>
    </lineage>
</organism>
<dbReference type="GeneID" id="6755938"/>
<feature type="non-terminal residue" evidence="1">
    <location>
        <position position="1"/>
    </location>
</feature>
<evidence type="ECO:0000313" key="2">
    <source>
        <dbReference type="Proteomes" id="UP000009022"/>
    </source>
</evidence>
<reference evidence="1 2" key="1">
    <citation type="journal article" date="2008" name="Nature">
        <title>The Trichoplax genome and the nature of placozoans.</title>
        <authorList>
            <person name="Srivastava M."/>
            <person name="Begovic E."/>
            <person name="Chapman J."/>
            <person name="Putnam N.H."/>
            <person name="Hellsten U."/>
            <person name="Kawashima T."/>
            <person name="Kuo A."/>
            <person name="Mitros T."/>
            <person name="Salamov A."/>
            <person name="Carpenter M.L."/>
            <person name="Signorovitch A.Y."/>
            <person name="Moreno M.A."/>
            <person name="Kamm K."/>
            <person name="Grimwood J."/>
            <person name="Schmutz J."/>
            <person name="Shapiro H."/>
            <person name="Grigoriev I.V."/>
            <person name="Buss L.W."/>
            <person name="Schierwater B."/>
            <person name="Dellaporta S.L."/>
            <person name="Rokhsar D.S."/>
        </authorList>
    </citation>
    <scope>NUCLEOTIDE SEQUENCE [LARGE SCALE GENOMIC DNA]</scope>
    <source>
        <strain evidence="1 2">Grell-BS-1999</strain>
    </source>
</reference>
<dbReference type="InParanoid" id="B3S2W2"/>
<dbReference type="Proteomes" id="UP000009022">
    <property type="component" value="Unassembled WGS sequence"/>
</dbReference>
<keyword evidence="2" id="KW-1185">Reference proteome</keyword>
<sequence length="227" mass="24539">VLSGCGVFDGSEIHEASAALVSLSREGVKYSIFAPNIPQMHTINHLNGQEESVNRQVQTYKSARIARGNIAALDTLVANDYDAIVFPGGFGAAKNLSTVAVKGPDCEVNDEVQRVIVDFHKLKKPMGFCCIAPTIVAKVLGTGEVTVGQSKNDDGKWPYADTAQAIEKMGAKHPNFMTDKHLLNCFHEIHVDQENRVVTTAAFMCDADFHVVHDGVAAMVQTVLKMA</sequence>
<dbReference type="eggNOG" id="ENOG502QQFM">
    <property type="taxonomic scope" value="Eukaryota"/>
</dbReference>
<dbReference type="EMBL" id="DS985248">
    <property type="protein sequence ID" value="EDV22689.1"/>
    <property type="molecule type" value="Genomic_DNA"/>
</dbReference>
<dbReference type="GO" id="GO:0005739">
    <property type="term" value="C:mitochondrion"/>
    <property type="evidence" value="ECO:0000318"/>
    <property type="project" value="GO_Central"/>
</dbReference>
<dbReference type="HOGENOM" id="CLU_072952_0_0_1"/>
<dbReference type="InterPro" id="IPR029062">
    <property type="entry name" value="Class_I_gatase-like"/>
</dbReference>
<gene>
    <name evidence="1" type="ORF">TRIADDRAFT_28263</name>
</gene>
<proteinExistence type="predicted"/>